<dbReference type="Pfam" id="PF13507">
    <property type="entry name" value="GATase_5"/>
    <property type="match status" value="1"/>
</dbReference>
<dbReference type="HAMAP" id="MF_00421">
    <property type="entry name" value="PurQ"/>
    <property type="match status" value="1"/>
</dbReference>
<evidence type="ECO:0000313" key="9">
    <source>
        <dbReference type="EMBL" id="MEK9500963.1"/>
    </source>
</evidence>
<keyword evidence="10" id="KW-1185">Reference proteome</keyword>
<evidence type="ECO:0000256" key="4">
    <source>
        <dbReference type="ARBA" id="ARBA00022755"/>
    </source>
</evidence>
<keyword evidence="7 8" id="KW-0315">Glutamine amidotransferase</keyword>
<dbReference type="PANTHER" id="PTHR47552">
    <property type="entry name" value="PHOSPHORIBOSYLFORMYLGLYCINAMIDINE SYNTHASE SUBUNIT PURQ"/>
    <property type="match status" value="1"/>
</dbReference>
<keyword evidence="5 8" id="KW-0378">Hydrolase</keyword>
<dbReference type="PANTHER" id="PTHR47552:SF1">
    <property type="entry name" value="PHOSPHORIBOSYLFORMYLGLYCINAMIDINE SYNTHASE SUBUNIT PURQ"/>
    <property type="match status" value="1"/>
</dbReference>
<dbReference type="PROSITE" id="PS51273">
    <property type="entry name" value="GATASE_TYPE_1"/>
    <property type="match status" value="1"/>
</dbReference>
<dbReference type="Gene3D" id="3.40.50.880">
    <property type="match status" value="1"/>
</dbReference>
<comment type="subunit">
    <text evidence="8">Part of the FGAM synthase complex composed of 1 PurL, 1 PurQ and 2 PurS subunits.</text>
</comment>
<dbReference type="InterPro" id="IPR010075">
    <property type="entry name" value="PRibForGlyAmidine_synth_PurQ"/>
</dbReference>
<feature type="active site" description="Nucleophile" evidence="8">
    <location>
        <position position="85"/>
    </location>
</feature>
<evidence type="ECO:0000256" key="2">
    <source>
        <dbReference type="ARBA" id="ARBA00022598"/>
    </source>
</evidence>
<evidence type="ECO:0000256" key="8">
    <source>
        <dbReference type="HAMAP-Rule" id="MF_00421"/>
    </source>
</evidence>
<dbReference type="EMBL" id="JBBHLI010000004">
    <property type="protein sequence ID" value="MEK9500963.1"/>
    <property type="molecule type" value="Genomic_DNA"/>
</dbReference>
<keyword evidence="3 8" id="KW-0547">Nucleotide-binding</keyword>
<feature type="active site" evidence="8">
    <location>
        <position position="204"/>
    </location>
</feature>
<organism evidence="9 10">
    <name type="scientific">Gaopeijia maritima</name>
    <dbReference type="NCBI Taxonomy" id="3119007"/>
    <lineage>
        <taxon>Bacteria</taxon>
        <taxon>Pseudomonadati</taxon>
        <taxon>Gemmatimonadota</taxon>
        <taxon>Longimicrobiia</taxon>
        <taxon>Gaopeijiales</taxon>
        <taxon>Gaopeijiaceae</taxon>
        <taxon>Gaopeijia</taxon>
    </lineage>
</organism>
<evidence type="ECO:0000256" key="6">
    <source>
        <dbReference type="ARBA" id="ARBA00022840"/>
    </source>
</evidence>
<comment type="caution">
    <text evidence="9">The sequence shown here is derived from an EMBL/GenBank/DDBJ whole genome shotgun (WGS) entry which is preliminary data.</text>
</comment>
<reference evidence="9 10" key="1">
    <citation type="submission" date="2024-02" db="EMBL/GenBank/DDBJ databases">
        <title>A novel Gemmatimonadota bacterium.</title>
        <authorList>
            <person name="Du Z.-J."/>
            <person name="Ye Y.-Q."/>
        </authorList>
    </citation>
    <scope>NUCLEOTIDE SEQUENCE [LARGE SCALE GENOMIC DNA]</scope>
    <source>
        <strain evidence="9 10">DH-20</strain>
    </source>
</reference>
<comment type="pathway">
    <text evidence="8">Purine metabolism; IMP biosynthesis via de novo pathway; 5-amino-1-(5-phospho-D-ribosyl)imidazole from N(2)-formyl-N(1)-(5-phospho-D-ribosyl)glycinamide: step 1/2.</text>
</comment>
<evidence type="ECO:0000256" key="1">
    <source>
        <dbReference type="ARBA" id="ARBA00022490"/>
    </source>
</evidence>
<evidence type="ECO:0000313" key="10">
    <source>
        <dbReference type="Proteomes" id="UP001484239"/>
    </source>
</evidence>
<dbReference type="SMART" id="SM01211">
    <property type="entry name" value="GATase_5"/>
    <property type="match status" value="1"/>
</dbReference>
<keyword evidence="1 8" id="KW-0963">Cytoplasm</keyword>
<evidence type="ECO:0000256" key="7">
    <source>
        <dbReference type="ARBA" id="ARBA00022962"/>
    </source>
</evidence>
<keyword evidence="4 8" id="KW-0658">Purine biosynthesis</keyword>
<comment type="subcellular location">
    <subcellularLocation>
        <location evidence="8">Cytoplasm</location>
    </subcellularLocation>
</comment>
<dbReference type="NCBIfam" id="NF002957">
    <property type="entry name" value="PRK03619.1"/>
    <property type="match status" value="1"/>
</dbReference>
<dbReference type="EC" id="6.3.5.3" evidence="8"/>
<name>A0ABU9EA08_9BACT</name>
<accession>A0ABU9EA08</accession>
<dbReference type="CDD" id="cd01740">
    <property type="entry name" value="GATase1_FGAR_AT"/>
    <property type="match status" value="1"/>
</dbReference>
<evidence type="ECO:0000256" key="3">
    <source>
        <dbReference type="ARBA" id="ARBA00022741"/>
    </source>
</evidence>
<sequence length="232" mass="24581">MKAAVVTFPGSNCDHDLYHAVKAVGGEPHFVWHRDRGLDGVDVVLLSGGFSYGDYLRAGAIARFSPIMDDVLAFARAGGPVAGICNGFQVLCEAGLLPGALIRNASLKFQSENVRIRVERTDTVFTADYTEGQVLQIPSAHAEGNYRADAETIERLEGEGRVLFRYVDATGEASDAGNPNGSVANVAGIVDEGGRVMGMMPHPERAMDDLLGSRDGRGFFTSLLSAFAGSAA</sequence>
<dbReference type="PIRSF" id="PIRSF001586">
    <property type="entry name" value="FGAM_synth_I"/>
    <property type="match status" value="1"/>
</dbReference>
<keyword evidence="2 8" id="KW-0436">Ligase</keyword>
<dbReference type="EC" id="3.5.1.2" evidence="8"/>
<evidence type="ECO:0000256" key="5">
    <source>
        <dbReference type="ARBA" id="ARBA00022801"/>
    </source>
</evidence>
<dbReference type="Proteomes" id="UP001484239">
    <property type="component" value="Unassembled WGS sequence"/>
</dbReference>
<proteinExistence type="inferred from homology"/>
<feature type="active site" evidence="8">
    <location>
        <position position="202"/>
    </location>
</feature>
<keyword evidence="6 8" id="KW-0067">ATP-binding</keyword>
<comment type="function">
    <text evidence="8">Part of the phosphoribosylformylglycinamidine synthase complex involved in the purines biosynthetic pathway. Catalyzes the ATP-dependent conversion of formylglycinamide ribonucleotide (FGAR) and glutamine to yield formylglycinamidine ribonucleotide (FGAM) and glutamate. The FGAM synthase complex is composed of three subunits. PurQ produces an ammonia molecule by converting glutamine to glutamate. PurL transfers the ammonia molecule to FGAR to form FGAM in an ATP-dependent manner. PurS interacts with PurQ and PurL and is thought to assist in the transfer of the ammonia molecule from PurQ to PurL.</text>
</comment>
<comment type="catalytic activity">
    <reaction evidence="8">
        <text>N(2)-formyl-N(1)-(5-phospho-beta-D-ribosyl)glycinamide + L-glutamine + ATP + H2O = 2-formamido-N(1)-(5-O-phospho-beta-D-ribosyl)acetamidine + L-glutamate + ADP + phosphate + H(+)</text>
        <dbReference type="Rhea" id="RHEA:17129"/>
        <dbReference type="ChEBI" id="CHEBI:15377"/>
        <dbReference type="ChEBI" id="CHEBI:15378"/>
        <dbReference type="ChEBI" id="CHEBI:29985"/>
        <dbReference type="ChEBI" id="CHEBI:30616"/>
        <dbReference type="ChEBI" id="CHEBI:43474"/>
        <dbReference type="ChEBI" id="CHEBI:58359"/>
        <dbReference type="ChEBI" id="CHEBI:147286"/>
        <dbReference type="ChEBI" id="CHEBI:147287"/>
        <dbReference type="ChEBI" id="CHEBI:456216"/>
        <dbReference type="EC" id="6.3.5.3"/>
    </reaction>
</comment>
<dbReference type="NCBIfam" id="TIGR01737">
    <property type="entry name" value="FGAM_synth_I"/>
    <property type="match status" value="1"/>
</dbReference>
<dbReference type="InterPro" id="IPR029062">
    <property type="entry name" value="Class_I_gatase-like"/>
</dbReference>
<gene>
    <name evidence="8 9" type="primary">purQ</name>
    <name evidence="9" type="ORF">WI372_08245</name>
</gene>
<comment type="catalytic activity">
    <reaction evidence="8">
        <text>L-glutamine + H2O = L-glutamate + NH4(+)</text>
        <dbReference type="Rhea" id="RHEA:15889"/>
        <dbReference type="ChEBI" id="CHEBI:15377"/>
        <dbReference type="ChEBI" id="CHEBI:28938"/>
        <dbReference type="ChEBI" id="CHEBI:29985"/>
        <dbReference type="ChEBI" id="CHEBI:58359"/>
        <dbReference type="EC" id="3.5.1.2"/>
    </reaction>
</comment>
<protein>
    <recommendedName>
        <fullName evidence="8">Phosphoribosylformylglycinamidine synthase subunit PurQ</fullName>
        <shortName evidence="8">FGAM synthase</shortName>
        <ecNumber evidence="8">6.3.5.3</ecNumber>
    </recommendedName>
    <alternativeName>
        <fullName evidence="8">Formylglycinamide ribonucleotide amidotransferase subunit I</fullName>
        <shortName evidence="8">FGAR amidotransferase I</shortName>
        <shortName evidence="8">FGAR-AT I</shortName>
    </alternativeName>
    <alternativeName>
        <fullName evidence="8">Glutaminase PurQ</fullName>
        <ecNumber evidence="8">3.5.1.2</ecNumber>
    </alternativeName>
    <alternativeName>
        <fullName evidence="8">Phosphoribosylformylglycinamidine synthase subunit I</fullName>
    </alternativeName>
</protein>
<dbReference type="RefSeq" id="WP_405276890.1">
    <property type="nucleotide sequence ID" value="NZ_CP144380.1"/>
</dbReference>
<dbReference type="SUPFAM" id="SSF52317">
    <property type="entry name" value="Class I glutamine amidotransferase-like"/>
    <property type="match status" value="1"/>
</dbReference>